<reference evidence="7" key="1">
    <citation type="submission" date="2017-05" db="EMBL/GenBank/DDBJ databases">
        <authorList>
            <consortium name="The Broad Institute Genomics Platform"/>
            <consortium name="The Broad Institute Genomic Center for Infectious Diseases"/>
            <person name="Earl A."/>
            <person name="Manson A."/>
            <person name="Schwartman J."/>
            <person name="Gilmore M."/>
            <person name="Abouelleil A."/>
            <person name="Cao P."/>
            <person name="Chapman S."/>
            <person name="Cusick C."/>
            <person name="Shea T."/>
            <person name="Young S."/>
            <person name="Neafsey D."/>
            <person name="Nusbaum C."/>
            <person name="Birren B."/>
        </authorList>
    </citation>
    <scope>NUCLEOTIDE SEQUENCE</scope>
    <source>
        <strain evidence="7">7F3_DIV0205</strain>
    </source>
</reference>
<dbReference type="GO" id="GO:0003700">
    <property type="term" value="F:DNA-binding transcription factor activity"/>
    <property type="evidence" value="ECO:0007669"/>
    <property type="project" value="InterPro"/>
</dbReference>
<reference evidence="7" key="2">
    <citation type="submission" date="2024-03" db="EMBL/GenBank/DDBJ databases">
        <title>The Genome Sequence of Enterococcus sp. DIV0205d.</title>
        <authorList>
            <consortium name="The Broad Institute Genomics Platform"/>
            <consortium name="The Broad Institute Microbial Omics Core"/>
            <consortium name="The Broad Institute Genomic Center for Infectious Diseases"/>
            <person name="Earl A."/>
            <person name="Manson A."/>
            <person name="Gilmore M."/>
            <person name="Schwartman J."/>
            <person name="Shea T."/>
            <person name="Abouelleil A."/>
            <person name="Cao P."/>
            <person name="Chapman S."/>
            <person name="Cusick C."/>
            <person name="Young S."/>
            <person name="Neafsey D."/>
            <person name="Nusbaum C."/>
            <person name="Birren B."/>
        </authorList>
    </citation>
    <scope>NUCLEOTIDE SEQUENCE</scope>
    <source>
        <strain evidence="7">7F3_DIV0205</strain>
    </source>
</reference>
<keyword evidence="3" id="KW-0238">DNA-binding</keyword>
<keyword evidence="1" id="KW-0678">Repressor</keyword>
<dbReference type="SMART" id="SM00422">
    <property type="entry name" value="HTH_MERR"/>
    <property type="match status" value="1"/>
</dbReference>
<sequence>MGQLAELMAISKHQIRYNEEKGLLSPAFVDKNGYHKYGMDQVYQLANILLLRSLGVSTARIDQFMNNQDTVWAEKTLKETLKETEEKIQQLVLAKQKIENLLPEINQKEESYFKLPQRNLSKIYSYPLKESLDLVSFFKSVKNSQKNQMLFSESIYYLFNDDQVDVYVSDDSSTEKTLPTGDYLVKRIWVEEERELLEAIDYFSKEVEQPFWKVSEIIVKEAAYSSVLMNNQILYELQYCISMEG</sequence>
<keyword evidence="8" id="KW-1185">Reference proteome</keyword>
<dbReference type="GO" id="GO:0003677">
    <property type="term" value="F:DNA binding"/>
    <property type="evidence" value="ECO:0007669"/>
    <property type="project" value="UniProtKB-KW"/>
</dbReference>
<evidence type="ECO:0000256" key="1">
    <source>
        <dbReference type="ARBA" id="ARBA00022491"/>
    </source>
</evidence>
<evidence type="ECO:0000256" key="5">
    <source>
        <dbReference type="SAM" id="Coils"/>
    </source>
</evidence>
<keyword evidence="5" id="KW-0175">Coiled coil</keyword>
<dbReference type="PANTHER" id="PTHR30204">
    <property type="entry name" value="REDOX-CYCLING DRUG-SENSING TRANSCRIPTIONAL ACTIVATOR SOXR"/>
    <property type="match status" value="1"/>
</dbReference>
<dbReference type="RefSeq" id="WP_086314162.1">
    <property type="nucleotide sequence ID" value="NZ_CP147244.1"/>
</dbReference>
<dbReference type="EMBL" id="CP147244">
    <property type="protein sequence ID" value="WYK00654.1"/>
    <property type="molecule type" value="Genomic_DNA"/>
</dbReference>
<evidence type="ECO:0000313" key="8">
    <source>
        <dbReference type="Proteomes" id="UP000194948"/>
    </source>
</evidence>
<evidence type="ECO:0000313" key="7">
    <source>
        <dbReference type="EMBL" id="WYK00654.1"/>
    </source>
</evidence>
<dbReference type="Proteomes" id="UP000194948">
    <property type="component" value="Chromosome"/>
</dbReference>
<dbReference type="InterPro" id="IPR009061">
    <property type="entry name" value="DNA-bd_dom_put_sf"/>
</dbReference>
<protein>
    <recommendedName>
        <fullName evidence="6">HTH merR-type domain-containing protein</fullName>
    </recommendedName>
</protein>
<evidence type="ECO:0000259" key="6">
    <source>
        <dbReference type="PROSITE" id="PS50937"/>
    </source>
</evidence>
<keyword evidence="4" id="KW-0804">Transcription</keyword>
<evidence type="ECO:0000256" key="4">
    <source>
        <dbReference type="ARBA" id="ARBA00023163"/>
    </source>
</evidence>
<evidence type="ECO:0000256" key="3">
    <source>
        <dbReference type="ARBA" id="ARBA00023125"/>
    </source>
</evidence>
<feature type="domain" description="HTH merR-type" evidence="6">
    <location>
        <begin position="1"/>
        <end position="67"/>
    </location>
</feature>
<dbReference type="InterPro" id="IPR000551">
    <property type="entry name" value="MerR-type_HTH_dom"/>
</dbReference>
<evidence type="ECO:0000256" key="2">
    <source>
        <dbReference type="ARBA" id="ARBA00023015"/>
    </source>
</evidence>
<organism evidence="7 8">
    <name type="scientific">Candidatus Enterococcus palustris</name>
    <dbReference type="NCBI Taxonomy" id="1834189"/>
    <lineage>
        <taxon>Bacteria</taxon>
        <taxon>Bacillati</taxon>
        <taxon>Bacillota</taxon>
        <taxon>Bacilli</taxon>
        <taxon>Lactobacillales</taxon>
        <taxon>Enterococcaceae</taxon>
        <taxon>Enterococcus</taxon>
    </lineage>
</organism>
<dbReference type="Pfam" id="PF13411">
    <property type="entry name" value="MerR_1"/>
    <property type="match status" value="1"/>
</dbReference>
<dbReference type="InterPro" id="IPR047057">
    <property type="entry name" value="MerR_fam"/>
</dbReference>
<dbReference type="PANTHER" id="PTHR30204:SF69">
    <property type="entry name" value="MERR-FAMILY TRANSCRIPTIONAL REGULATOR"/>
    <property type="match status" value="1"/>
</dbReference>
<name>A0AAQ3Y767_9ENTE</name>
<gene>
    <name evidence="7" type="ORF">A5821_001752</name>
</gene>
<dbReference type="PROSITE" id="PS50937">
    <property type="entry name" value="HTH_MERR_2"/>
    <property type="match status" value="1"/>
</dbReference>
<proteinExistence type="predicted"/>
<accession>A0AAQ3Y767</accession>
<dbReference type="SUPFAM" id="SSF46955">
    <property type="entry name" value="Putative DNA-binding domain"/>
    <property type="match status" value="1"/>
</dbReference>
<feature type="coiled-coil region" evidence="5">
    <location>
        <begin position="74"/>
        <end position="101"/>
    </location>
</feature>
<dbReference type="Gene3D" id="1.10.1660.10">
    <property type="match status" value="1"/>
</dbReference>
<keyword evidence="2" id="KW-0805">Transcription regulation</keyword>
<dbReference type="AlphaFoldDB" id="A0AAQ3Y767"/>